<reference evidence="1" key="1">
    <citation type="journal article" date="2023" name="Nat. Commun.">
        <title>Diploid and tetraploid genomes of Acorus and the evolution of monocots.</title>
        <authorList>
            <person name="Ma L."/>
            <person name="Liu K.W."/>
            <person name="Li Z."/>
            <person name="Hsiao Y.Y."/>
            <person name="Qi Y."/>
            <person name="Fu T."/>
            <person name="Tang G.D."/>
            <person name="Zhang D."/>
            <person name="Sun W.H."/>
            <person name="Liu D.K."/>
            <person name="Li Y."/>
            <person name="Chen G.Z."/>
            <person name="Liu X.D."/>
            <person name="Liao X.Y."/>
            <person name="Jiang Y.T."/>
            <person name="Yu X."/>
            <person name="Hao Y."/>
            <person name="Huang J."/>
            <person name="Zhao X.W."/>
            <person name="Ke S."/>
            <person name="Chen Y.Y."/>
            <person name="Wu W.L."/>
            <person name="Hsu J.L."/>
            <person name="Lin Y.F."/>
            <person name="Huang M.D."/>
            <person name="Li C.Y."/>
            <person name="Huang L."/>
            <person name="Wang Z.W."/>
            <person name="Zhao X."/>
            <person name="Zhong W.Y."/>
            <person name="Peng D.H."/>
            <person name="Ahmad S."/>
            <person name="Lan S."/>
            <person name="Zhang J.S."/>
            <person name="Tsai W.C."/>
            <person name="Van de Peer Y."/>
            <person name="Liu Z.J."/>
        </authorList>
    </citation>
    <scope>NUCLEOTIDE SEQUENCE</scope>
    <source>
        <strain evidence="1">CP</strain>
    </source>
</reference>
<organism evidence="1 2">
    <name type="scientific">Acorus calamus</name>
    <name type="common">Sweet flag</name>
    <dbReference type="NCBI Taxonomy" id="4465"/>
    <lineage>
        <taxon>Eukaryota</taxon>
        <taxon>Viridiplantae</taxon>
        <taxon>Streptophyta</taxon>
        <taxon>Embryophyta</taxon>
        <taxon>Tracheophyta</taxon>
        <taxon>Spermatophyta</taxon>
        <taxon>Magnoliopsida</taxon>
        <taxon>Liliopsida</taxon>
        <taxon>Acoraceae</taxon>
        <taxon>Acorus</taxon>
    </lineage>
</organism>
<reference evidence="1" key="2">
    <citation type="submission" date="2023-06" db="EMBL/GenBank/DDBJ databases">
        <authorList>
            <person name="Ma L."/>
            <person name="Liu K.-W."/>
            <person name="Li Z."/>
            <person name="Hsiao Y.-Y."/>
            <person name="Qi Y."/>
            <person name="Fu T."/>
            <person name="Tang G."/>
            <person name="Zhang D."/>
            <person name="Sun W.-H."/>
            <person name="Liu D.-K."/>
            <person name="Li Y."/>
            <person name="Chen G.-Z."/>
            <person name="Liu X.-D."/>
            <person name="Liao X.-Y."/>
            <person name="Jiang Y.-T."/>
            <person name="Yu X."/>
            <person name="Hao Y."/>
            <person name="Huang J."/>
            <person name="Zhao X.-W."/>
            <person name="Ke S."/>
            <person name="Chen Y.-Y."/>
            <person name="Wu W.-L."/>
            <person name="Hsu J.-L."/>
            <person name="Lin Y.-F."/>
            <person name="Huang M.-D."/>
            <person name="Li C.-Y."/>
            <person name="Huang L."/>
            <person name="Wang Z.-W."/>
            <person name="Zhao X."/>
            <person name="Zhong W.-Y."/>
            <person name="Peng D.-H."/>
            <person name="Ahmad S."/>
            <person name="Lan S."/>
            <person name="Zhang J.-S."/>
            <person name="Tsai W.-C."/>
            <person name="Van De Peer Y."/>
            <person name="Liu Z.-J."/>
        </authorList>
    </citation>
    <scope>NUCLEOTIDE SEQUENCE</scope>
    <source>
        <strain evidence="1">CP</strain>
        <tissue evidence="1">Leaves</tissue>
    </source>
</reference>
<name>A0AAV9EPS5_ACOCL</name>
<accession>A0AAV9EPS5</accession>
<comment type="caution">
    <text evidence="1">The sequence shown here is derived from an EMBL/GenBank/DDBJ whole genome shotgun (WGS) entry which is preliminary data.</text>
</comment>
<sequence>MKPDQGRIRNNDPPIRVSFIGHLRALAPIPTLWVHVDGPDGVTGPRGKASSYSNGCDCLERLPGLPIFNGRRADDVVNNGSSNNSSIKAHDVLERAIRPKYGLYETEEQQGLVDMNKPPEMMISGNMTAGRIRFILLKNIIFYVQAV</sequence>
<protein>
    <submittedName>
        <fullName evidence="1">Uncharacterized protein</fullName>
    </submittedName>
</protein>
<proteinExistence type="predicted"/>
<dbReference type="EMBL" id="JAUJYO010000006">
    <property type="protein sequence ID" value="KAK1314979.1"/>
    <property type="molecule type" value="Genomic_DNA"/>
</dbReference>
<evidence type="ECO:0000313" key="2">
    <source>
        <dbReference type="Proteomes" id="UP001180020"/>
    </source>
</evidence>
<dbReference type="Proteomes" id="UP001180020">
    <property type="component" value="Unassembled WGS sequence"/>
</dbReference>
<keyword evidence="2" id="KW-1185">Reference proteome</keyword>
<gene>
    <name evidence="1" type="ORF">QJS10_CPA06g01370</name>
</gene>
<evidence type="ECO:0000313" key="1">
    <source>
        <dbReference type="EMBL" id="KAK1314979.1"/>
    </source>
</evidence>
<dbReference type="AlphaFoldDB" id="A0AAV9EPS5"/>